<gene>
    <name evidence="2" type="ORF">LSINAPIS_LOCUS13427</name>
</gene>
<accession>A0A5E4R281</accession>
<dbReference type="InterPro" id="IPR036383">
    <property type="entry name" value="TSP1_rpt_sf"/>
</dbReference>
<dbReference type="PANTHER" id="PTHR11311">
    <property type="entry name" value="SPONDIN"/>
    <property type="match status" value="1"/>
</dbReference>
<dbReference type="Proteomes" id="UP000324832">
    <property type="component" value="Unassembled WGS sequence"/>
</dbReference>
<evidence type="ECO:0000259" key="1">
    <source>
        <dbReference type="PROSITE" id="PS50279"/>
    </source>
</evidence>
<dbReference type="PANTHER" id="PTHR11311:SF16">
    <property type="entry name" value="SPONDIN-1"/>
    <property type="match status" value="1"/>
</dbReference>
<dbReference type="Pfam" id="PF00090">
    <property type="entry name" value="TSP_1"/>
    <property type="match status" value="3"/>
</dbReference>
<dbReference type="InterPro" id="IPR036880">
    <property type="entry name" value="Kunitz_BPTI_sf"/>
</dbReference>
<dbReference type="PRINTS" id="PR00759">
    <property type="entry name" value="BASICPTASE"/>
</dbReference>
<keyword evidence="3" id="KW-1185">Reference proteome</keyword>
<dbReference type="Pfam" id="PF00014">
    <property type="entry name" value="Kunitz_BPTI"/>
    <property type="match status" value="1"/>
</dbReference>
<dbReference type="PROSITE" id="PS50279">
    <property type="entry name" value="BPTI_KUNITZ_2"/>
    <property type="match status" value="1"/>
</dbReference>
<name>A0A5E4R281_9NEOP</name>
<dbReference type="AlphaFoldDB" id="A0A5E4R281"/>
<dbReference type="GO" id="GO:0004867">
    <property type="term" value="F:serine-type endopeptidase inhibitor activity"/>
    <property type="evidence" value="ECO:0007669"/>
    <property type="project" value="InterPro"/>
</dbReference>
<dbReference type="SMART" id="SM00209">
    <property type="entry name" value="TSP1"/>
    <property type="match status" value="3"/>
</dbReference>
<dbReference type="InterPro" id="IPR000884">
    <property type="entry name" value="TSP1_rpt"/>
</dbReference>
<dbReference type="InterPro" id="IPR020901">
    <property type="entry name" value="Prtase_inh_Kunz-CS"/>
</dbReference>
<feature type="domain" description="BPTI/Kunitz inhibitor" evidence="1">
    <location>
        <begin position="212"/>
        <end position="262"/>
    </location>
</feature>
<dbReference type="CDD" id="cd00109">
    <property type="entry name" value="Kunitz-type"/>
    <property type="match status" value="1"/>
</dbReference>
<evidence type="ECO:0000313" key="2">
    <source>
        <dbReference type="EMBL" id="VVD03424.1"/>
    </source>
</evidence>
<dbReference type="InterPro" id="IPR002223">
    <property type="entry name" value="Kunitz_BPTI"/>
</dbReference>
<dbReference type="EMBL" id="FZQP02006771">
    <property type="protein sequence ID" value="VVD03424.1"/>
    <property type="molecule type" value="Genomic_DNA"/>
</dbReference>
<organism evidence="2 3">
    <name type="scientific">Leptidea sinapis</name>
    <dbReference type="NCBI Taxonomy" id="189913"/>
    <lineage>
        <taxon>Eukaryota</taxon>
        <taxon>Metazoa</taxon>
        <taxon>Ecdysozoa</taxon>
        <taxon>Arthropoda</taxon>
        <taxon>Hexapoda</taxon>
        <taxon>Insecta</taxon>
        <taxon>Pterygota</taxon>
        <taxon>Neoptera</taxon>
        <taxon>Endopterygota</taxon>
        <taxon>Lepidoptera</taxon>
        <taxon>Glossata</taxon>
        <taxon>Ditrysia</taxon>
        <taxon>Papilionoidea</taxon>
        <taxon>Pieridae</taxon>
        <taxon>Dismorphiinae</taxon>
        <taxon>Leptidea</taxon>
    </lineage>
</organism>
<dbReference type="SUPFAM" id="SSF57362">
    <property type="entry name" value="BPTI-like"/>
    <property type="match status" value="1"/>
</dbReference>
<dbReference type="PROSITE" id="PS50092">
    <property type="entry name" value="TSP1"/>
    <property type="match status" value="3"/>
</dbReference>
<dbReference type="InterPro" id="IPR051418">
    <property type="entry name" value="Spondin/Thrombospondin_T1"/>
</dbReference>
<reference evidence="2 3" key="1">
    <citation type="submission" date="2017-07" db="EMBL/GenBank/DDBJ databases">
        <authorList>
            <person name="Talla V."/>
            <person name="Backstrom N."/>
        </authorList>
    </citation>
    <scope>NUCLEOTIDE SEQUENCE [LARGE SCALE GENOMIC DNA]</scope>
</reference>
<protein>
    <recommendedName>
        <fullName evidence="1">BPTI/Kunitz inhibitor domain-containing protein</fullName>
    </recommendedName>
</protein>
<sequence length="300" mass="33478">MGSCGTHTWGPWGPCSVTCGTGRSARQRNYMWPSRANADGCRVALTEFKSCNGPRMNCRVQSEYEPDPAESSGPCAVSPWSEWSPCEGCGVRARTRHYIVPRAHKRCSVGFRARTDNPHGDCPVTPWSSWSPCSARCGRGKRIRTRIYVTRDSRVQHLLWQELSAENITSDNPNVELLAAEHIERCQFTLTRQEALCDGDDESCEVISDEVCKLPLSVGPCRGYQERWFYDTSRGVCEPFGYTGCGGNGNNFRNRDTCNRVCGNLKSSTGNDVMLNDVPSSPSEYSYFITISLNDRPKSE</sequence>
<dbReference type="PROSITE" id="PS00280">
    <property type="entry name" value="BPTI_KUNITZ_1"/>
    <property type="match status" value="1"/>
</dbReference>
<dbReference type="Gene3D" id="2.20.100.10">
    <property type="entry name" value="Thrombospondin type-1 (TSP1) repeat"/>
    <property type="match status" value="3"/>
</dbReference>
<dbReference type="SMART" id="SM00131">
    <property type="entry name" value="KU"/>
    <property type="match status" value="1"/>
</dbReference>
<dbReference type="Gene3D" id="4.10.410.10">
    <property type="entry name" value="Pancreatic trypsin inhibitor Kunitz domain"/>
    <property type="match status" value="1"/>
</dbReference>
<proteinExistence type="predicted"/>
<evidence type="ECO:0000313" key="3">
    <source>
        <dbReference type="Proteomes" id="UP000324832"/>
    </source>
</evidence>
<dbReference type="GO" id="GO:0031012">
    <property type="term" value="C:extracellular matrix"/>
    <property type="evidence" value="ECO:0007669"/>
    <property type="project" value="TreeGrafter"/>
</dbReference>
<dbReference type="GO" id="GO:0007155">
    <property type="term" value="P:cell adhesion"/>
    <property type="evidence" value="ECO:0007669"/>
    <property type="project" value="TreeGrafter"/>
</dbReference>
<dbReference type="SUPFAM" id="SSF82895">
    <property type="entry name" value="TSP-1 type 1 repeat"/>
    <property type="match status" value="3"/>
</dbReference>